<dbReference type="EC" id="1.1.1.262" evidence="4"/>
<gene>
    <name evidence="4" type="primary">pdxA</name>
    <name evidence="4" type="ORF">ACFFUR_06550</name>
</gene>
<keyword evidence="3" id="KW-0520">NAD</keyword>
<dbReference type="GO" id="GO:0050570">
    <property type="term" value="F:4-hydroxythreonine-4-phosphate dehydrogenase activity"/>
    <property type="evidence" value="ECO:0007669"/>
    <property type="project" value="UniProtKB-EC"/>
</dbReference>
<sequence>MLPIIAISMGDPAGIGPEIIIKSFQEASLFEKCKPLVVGDAATIRNMAAHLNSNLEVNAINDVGEAQFRLGTVDVFDLANVDQSQLEFGKVSAMAGNAAFEAVKKAIELALAEKVDATVTAPINKESINLAGHHYAGHTEIYAEFTGTKKFAMLLVEQNLRVIHVTTHVALREACDLVKKDRVKDVIKLLHDACVQFGIEKPKIGVAGLNPHAGDGGLFGTEDEREIVPAVQESIAEGFEAEGPVPPDTLFAKAVQGYYDGCVAMYHDQGHIPFKMVGFKWNNETKTMESVKGVNITLGLPIIRTSVDHGTAFEIAGQGIASEDALNLAIDYAIPMALNRKKYDSSYSR</sequence>
<proteinExistence type="predicted"/>
<evidence type="ECO:0000313" key="5">
    <source>
        <dbReference type="Proteomes" id="UP001589654"/>
    </source>
</evidence>
<dbReference type="NCBIfam" id="TIGR00557">
    <property type="entry name" value="pdxA"/>
    <property type="match status" value="1"/>
</dbReference>
<keyword evidence="5" id="KW-1185">Reference proteome</keyword>
<dbReference type="Pfam" id="PF04166">
    <property type="entry name" value="PdxA"/>
    <property type="match status" value="1"/>
</dbReference>
<organism evidence="4 5">
    <name type="scientific">Echinicola jeungdonensis</name>
    <dbReference type="NCBI Taxonomy" id="709343"/>
    <lineage>
        <taxon>Bacteria</taxon>
        <taxon>Pseudomonadati</taxon>
        <taxon>Bacteroidota</taxon>
        <taxon>Cytophagia</taxon>
        <taxon>Cytophagales</taxon>
        <taxon>Cyclobacteriaceae</taxon>
        <taxon>Echinicola</taxon>
    </lineage>
</organism>
<dbReference type="Gene3D" id="3.40.718.10">
    <property type="entry name" value="Isopropylmalate Dehydrogenase"/>
    <property type="match status" value="1"/>
</dbReference>
<evidence type="ECO:0000256" key="2">
    <source>
        <dbReference type="ARBA" id="ARBA00023002"/>
    </source>
</evidence>
<keyword evidence="1" id="KW-0479">Metal-binding</keyword>
<dbReference type="SUPFAM" id="SSF53659">
    <property type="entry name" value="Isocitrate/Isopropylmalate dehydrogenase-like"/>
    <property type="match status" value="1"/>
</dbReference>
<dbReference type="Proteomes" id="UP001589654">
    <property type="component" value="Unassembled WGS sequence"/>
</dbReference>
<name>A0ABV5J3S9_9BACT</name>
<evidence type="ECO:0000313" key="4">
    <source>
        <dbReference type="EMBL" id="MFB9211456.1"/>
    </source>
</evidence>
<dbReference type="EMBL" id="JBHMEW010000049">
    <property type="protein sequence ID" value="MFB9211456.1"/>
    <property type="molecule type" value="Genomic_DNA"/>
</dbReference>
<evidence type="ECO:0000256" key="3">
    <source>
        <dbReference type="ARBA" id="ARBA00023027"/>
    </source>
</evidence>
<protein>
    <submittedName>
        <fullName evidence="4">4-hydroxythreonine-4-phosphate dehydrogenase PdxA</fullName>
        <ecNumber evidence="4">1.1.1.262</ecNumber>
    </submittedName>
</protein>
<dbReference type="PANTHER" id="PTHR30004">
    <property type="entry name" value="4-HYDROXYTHREONINE-4-PHOSPHATE DEHYDROGENASE"/>
    <property type="match status" value="1"/>
</dbReference>
<keyword evidence="2 4" id="KW-0560">Oxidoreductase</keyword>
<reference evidence="4 5" key="1">
    <citation type="submission" date="2024-09" db="EMBL/GenBank/DDBJ databases">
        <authorList>
            <person name="Sun Q."/>
            <person name="Mori K."/>
        </authorList>
    </citation>
    <scope>NUCLEOTIDE SEQUENCE [LARGE SCALE GENOMIC DNA]</scope>
    <source>
        <strain evidence="4 5">CECT 7682</strain>
    </source>
</reference>
<dbReference type="PANTHER" id="PTHR30004:SF6">
    <property type="entry name" value="D-THREONATE 4-PHOSPHATE DEHYDROGENASE"/>
    <property type="match status" value="1"/>
</dbReference>
<comment type="caution">
    <text evidence="4">The sequence shown here is derived from an EMBL/GenBank/DDBJ whole genome shotgun (WGS) entry which is preliminary data.</text>
</comment>
<dbReference type="RefSeq" id="WP_290247768.1">
    <property type="nucleotide sequence ID" value="NZ_JAUFQT010000001.1"/>
</dbReference>
<accession>A0ABV5J3S9</accession>
<dbReference type="InterPro" id="IPR005255">
    <property type="entry name" value="PdxA_fam"/>
</dbReference>
<evidence type="ECO:0000256" key="1">
    <source>
        <dbReference type="ARBA" id="ARBA00022723"/>
    </source>
</evidence>